<dbReference type="EMBL" id="JACWZY010000007">
    <property type="protein sequence ID" value="MBD2701210.1"/>
    <property type="molecule type" value="Genomic_DNA"/>
</dbReference>
<proteinExistence type="predicted"/>
<evidence type="ECO:0000313" key="2">
    <source>
        <dbReference type="Proteomes" id="UP000598820"/>
    </source>
</evidence>
<keyword evidence="2" id="KW-1185">Reference proteome</keyword>
<protein>
    <submittedName>
        <fullName evidence="1">Uncharacterized protein</fullName>
    </submittedName>
</protein>
<organism evidence="1 2">
    <name type="scientific">Spirosoma profusum</name>
    <dbReference type="NCBI Taxonomy" id="2771354"/>
    <lineage>
        <taxon>Bacteria</taxon>
        <taxon>Pseudomonadati</taxon>
        <taxon>Bacteroidota</taxon>
        <taxon>Cytophagia</taxon>
        <taxon>Cytophagales</taxon>
        <taxon>Cytophagaceae</taxon>
        <taxon>Spirosoma</taxon>
    </lineage>
</organism>
<evidence type="ECO:0000313" key="1">
    <source>
        <dbReference type="EMBL" id="MBD2701210.1"/>
    </source>
</evidence>
<gene>
    <name evidence="1" type="ORF">IC229_11225</name>
</gene>
<name>A0A926Y2S7_9BACT</name>
<comment type="caution">
    <text evidence="1">The sequence shown here is derived from an EMBL/GenBank/DDBJ whole genome shotgun (WGS) entry which is preliminary data.</text>
</comment>
<dbReference type="Proteomes" id="UP000598820">
    <property type="component" value="Unassembled WGS sequence"/>
</dbReference>
<dbReference type="RefSeq" id="WP_190887060.1">
    <property type="nucleotide sequence ID" value="NZ_JACWZY010000007.1"/>
</dbReference>
<reference evidence="1" key="1">
    <citation type="submission" date="2020-09" db="EMBL/GenBank/DDBJ databases">
        <authorList>
            <person name="Kim M.K."/>
        </authorList>
    </citation>
    <scope>NUCLEOTIDE SEQUENCE</scope>
    <source>
        <strain evidence="1">BT702</strain>
    </source>
</reference>
<accession>A0A926Y2S7</accession>
<sequence>MKKVAFLLMLLASCTQEKQLFKTSPFKATLIGQEVSFPLSLGELLSTKHAQYVTDGQYIDSAATARTIWYFDWHMVNWDSLGWESPSVRNIPKQAPIYGVSFYFNNKAHSIDSVRQVIEDQYKIEMNPLQVQHLNLNKEFLYYSAYPVFAASPSPGVFISLRQASCRKGDYPYACGRWESSMPPASDNPENRLRLAISFGLISIEEERFALGDGRIWERKD</sequence>
<dbReference type="AlphaFoldDB" id="A0A926Y2S7"/>